<dbReference type="PANTHER" id="PTHR21600">
    <property type="entry name" value="MITOCHONDRIAL RNA PSEUDOURIDINE SYNTHASE"/>
    <property type="match status" value="1"/>
</dbReference>
<dbReference type="InterPro" id="IPR006145">
    <property type="entry name" value="PsdUridine_synth_RsuA/RluA"/>
</dbReference>
<comment type="caution">
    <text evidence="6">The sequence shown here is derived from an EMBL/GenBank/DDBJ whole genome shotgun (WGS) entry which is preliminary data.</text>
</comment>
<dbReference type="Gene3D" id="3.30.2350.10">
    <property type="entry name" value="Pseudouridine synthase"/>
    <property type="match status" value="1"/>
</dbReference>
<feature type="domain" description="Pseudouridine synthase RsuA/RluA-like" evidence="5">
    <location>
        <begin position="117"/>
        <end position="268"/>
    </location>
</feature>
<sequence length="347" mass="38222">MTPDELTEMPTRLRDMSGSRRRGRPLPLRDGVDPVRIRLADPGQGPRSIVEELRRRFPDRLAELDAALEAGQVVTADGAAVTPATRRHRGMDVWMYRTPDPEIPVPHQIEVLHRDDHLVVVDKPHFLATTPRAGHVTETALVRLRRDLGLDDLAPAHRLDRLTAGVLVFTTDPAHRGAYQDLFAARRVTKTYLAVAPAPDGVATVRERSSRILKTRGVLQAAEVAGEPDAHTRITLLDTRGFGPGRLGLYRLEPTTGRTHQLRVHMNALGTPILGDDLYPEVLDVTPGDFTRPLQLLASEIAFTDPVTGQRRHFATRRTLDAWPGGQDQGGNPGNPRSAPAPNSCKL</sequence>
<dbReference type="Proteomes" id="UP000295805">
    <property type="component" value="Unassembled WGS sequence"/>
</dbReference>
<dbReference type="SUPFAM" id="SSF55120">
    <property type="entry name" value="Pseudouridine synthase"/>
    <property type="match status" value="1"/>
</dbReference>
<evidence type="ECO:0000313" key="6">
    <source>
        <dbReference type="EMBL" id="TCW18839.1"/>
    </source>
</evidence>
<reference evidence="6 7" key="1">
    <citation type="submission" date="2019-03" db="EMBL/GenBank/DDBJ databases">
        <title>Root nodule microbial communities of legume samples collected from USA, Mexico and Botswana.</title>
        <authorList>
            <person name="Hirsch A."/>
        </authorList>
    </citation>
    <scope>NUCLEOTIDE SEQUENCE [LARGE SCALE GENOMIC DNA]</scope>
    <source>
        <strain evidence="6 7">55</strain>
    </source>
</reference>
<gene>
    <name evidence="6" type="ORF">EDD19_1462</name>
</gene>
<dbReference type="InterPro" id="IPR050188">
    <property type="entry name" value="RluA_PseudoU_synthase"/>
</dbReference>
<dbReference type="GO" id="GO:0003723">
    <property type="term" value="F:RNA binding"/>
    <property type="evidence" value="ECO:0007669"/>
    <property type="project" value="InterPro"/>
</dbReference>
<name>A0A4R3ZMB1_9ACTN</name>
<evidence type="ECO:0000256" key="2">
    <source>
        <dbReference type="ARBA" id="ARBA00031870"/>
    </source>
</evidence>
<dbReference type="PROSITE" id="PS01129">
    <property type="entry name" value="PSI_RLU"/>
    <property type="match status" value="1"/>
</dbReference>
<evidence type="ECO:0000256" key="3">
    <source>
        <dbReference type="ARBA" id="ARBA00033164"/>
    </source>
</evidence>
<dbReference type="AlphaFoldDB" id="A0A4R3ZMB1"/>
<dbReference type="GO" id="GO:0140098">
    <property type="term" value="F:catalytic activity, acting on RNA"/>
    <property type="evidence" value="ECO:0007669"/>
    <property type="project" value="UniProtKB-ARBA"/>
</dbReference>
<feature type="region of interest" description="Disordered" evidence="4">
    <location>
        <begin position="1"/>
        <end position="29"/>
    </location>
</feature>
<organism evidence="6 7">
    <name type="scientific">Dietzia cinnamea</name>
    <dbReference type="NCBI Taxonomy" id="321318"/>
    <lineage>
        <taxon>Bacteria</taxon>
        <taxon>Bacillati</taxon>
        <taxon>Actinomycetota</taxon>
        <taxon>Actinomycetes</taxon>
        <taxon>Mycobacteriales</taxon>
        <taxon>Dietziaceae</taxon>
        <taxon>Dietzia</taxon>
    </lineage>
</organism>
<evidence type="ECO:0000313" key="7">
    <source>
        <dbReference type="Proteomes" id="UP000295805"/>
    </source>
</evidence>
<comment type="catalytic activity">
    <reaction evidence="1">
        <text>a uridine in RNA = a pseudouridine in RNA</text>
        <dbReference type="Rhea" id="RHEA:48348"/>
        <dbReference type="Rhea" id="RHEA-COMP:12068"/>
        <dbReference type="Rhea" id="RHEA-COMP:12069"/>
        <dbReference type="ChEBI" id="CHEBI:65314"/>
        <dbReference type="ChEBI" id="CHEBI:65315"/>
    </reaction>
</comment>
<accession>A0A4R3ZMB1</accession>
<dbReference type="InterPro" id="IPR006224">
    <property type="entry name" value="PsdUridine_synth_RluA-like_CS"/>
</dbReference>
<dbReference type="EMBL" id="SMCX01000046">
    <property type="protein sequence ID" value="TCW18839.1"/>
    <property type="molecule type" value="Genomic_DNA"/>
</dbReference>
<dbReference type="Pfam" id="PF00849">
    <property type="entry name" value="PseudoU_synth_2"/>
    <property type="match status" value="1"/>
</dbReference>
<evidence type="ECO:0000259" key="5">
    <source>
        <dbReference type="Pfam" id="PF00849"/>
    </source>
</evidence>
<evidence type="ECO:0000256" key="4">
    <source>
        <dbReference type="SAM" id="MobiDB-lite"/>
    </source>
</evidence>
<dbReference type="GO" id="GO:0009982">
    <property type="term" value="F:pseudouridine synthase activity"/>
    <property type="evidence" value="ECO:0007669"/>
    <property type="project" value="InterPro"/>
</dbReference>
<evidence type="ECO:0000256" key="1">
    <source>
        <dbReference type="ARBA" id="ARBA00000073"/>
    </source>
</evidence>
<protein>
    <recommendedName>
        <fullName evidence="2">RNA pseudouridylate synthase</fullName>
    </recommendedName>
    <alternativeName>
        <fullName evidence="3">RNA-uridine isomerase</fullName>
    </alternativeName>
</protein>
<dbReference type="PANTHER" id="PTHR21600:SF84">
    <property type="entry name" value="PSEUDOURIDINE SYNTHASE RSUA_RLUA-LIKE DOMAIN-CONTAINING PROTEIN"/>
    <property type="match status" value="1"/>
</dbReference>
<feature type="region of interest" description="Disordered" evidence="4">
    <location>
        <begin position="318"/>
        <end position="347"/>
    </location>
</feature>
<dbReference type="GO" id="GO:0000455">
    <property type="term" value="P:enzyme-directed rRNA pseudouridine synthesis"/>
    <property type="evidence" value="ECO:0007669"/>
    <property type="project" value="TreeGrafter"/>
</dbReference>
<dbReference type="InterPro" id="IPR020103">
    <property type="entry name" value="PsdUridine_synth_cat_dom_sf"/>
</dbReference>
<proteinExistence type="predicted"/>